<dbReference type="Proteomes" id="UP001234581">
    <property type="component" value="Unassembled WGS sequence"/>
</dbReference>
<keyword evidence="6" id="KW-1185">Reference proteome</keyword>
<dbReference type="PANTHER" id="PTHR10509:SF14">
    <property type="entry name" value="CAFFEOYL-COA O-METHYLTRANSFERASE 3-RELATED"/>
    <property type="match status" value="1"/>
</dbReference>
<dbReference type="EMBL" id="JARTCD010000067">
    <property type="protein sequence ID" value="KAJ8654087.1"/>
    <property type="molecule type" value="Genomic_DNA"/>
</dbReference>
<sequence>MTTTGSYHSKKSTYKYTADFSSPFPPKIKQYMDELRQYTIDNVAWSIMMVSETQAKLLNQFVGLVNAKRVLEIGTFTGYSAMAQAAALPSDGKLIALDVDKDTMDIARRFLDKAQLLDKVDLILGPAAESIKNLIKEDPKQKFDFIFMDADKSAYITYYNLIMDNDLLSDHGAIICDNVLRQGKVIRAAGYEEGTIPESDPDHKDAMAVHVFNEHVSKDTRVQAVILPFGDGMTIIRKA</sequence>
<dbReference type="GO" id="GO:0032259">
    <property type="term" value="P:methylation"/>
    <property type="evidence" value="ECO:0007669"/>
    <property type="project" value="UniProtKB-KW"/>
</dbReference>
<dbReference type="CDD" id="cd02440">
    <property type="entry name" value="AdoMet_MTases"/>
    <property type="match status" value="1"/>
</dbReference>
<dbReference type="GO" id="GO:0008171">
    <property type="term" value="F:O-methyltransferase activity"/>
    <property type="evidence" value="ECO:0007669"/>
    <property type="project" value="InterPro"/>
</dbReference>
<evidence type="ECO:0000256" key="4">
    <source>
        <dbReference type="ARBA" id="ARBA00023453"/>
    </source>
</evidence>
<dbReference type="PROSITE" id="PS51682">
    <property type="entry name" value="SAM_OMT_I"/>
    <property type="match status" value="1"/>
</dbReference>
<name>A0AAD7UV79_9FUNG</name>
<comment type="similarity">
    <text evidence="4">Belongs to the class I-like SAM-binding methyltransferase superfamily. Cation-dependent O-methyltransferase family.</text>
</comment>
<dbReference type="GeneID" id="83217702"/>
<evidence type="ECO:0000256" key="2">
    <source>
        <dbReference type="ARBA" id="ARBA00022679"/>
    </source>
</evidence>
<comment type="caution">
    <text evidence="5">The sequence shown here is derived from an EMBL/GenBank/DDBJ whole genome shotgun (WGS) entry which is preliminary data.</text>
</comment>
<evidence type="ECO:0000313" key="5">
    <source>
        <dbReference type="EMBL" id="KAJ8654087.1"/>
    </source>
</evidence>
<gene>
    <name evidence="5" type="ORF">O0I10_010298</name>
</gene>
<dbReference type="GO" id="GO:0008757">
    <property type="term" value="F:S-adenosylmethionine-dependent methyltransferase activity"/>
    <property type="evidence" value="ECO:0007669"/>
    <property type="project" value="TreeGrafter"/>
</dbReference>
<dbReference type="PANTHER" id="PTHR10509">
    <property type="entry name" value="O-METHYLTRANSFERASE-RELATED"/>
    <property type="match status" value="1"/>
</dbReference>
<dbReference type="SUPFAM" id="SSF53335">
    <property type="entry name" value="S-adenosyl-L-methionine-dependent methyltransferases"/>
    <property type="match status" value="1"/>
</dbReference>
<dbReference type="InterPro" id="IPR029063">
    <property type="entry name" value="SAM-dependent_MTases_sf"/>
</dbReference>
<dbReference type="RefSeq" id="XP_058339001.1">
    <property type="nucleotide sequence ID" value="XM_058490280.1"/>
</dbReference>
<reference evidence="5 6" key="1">
    <citation type="submission" date="2023-03" db="EMBL/GenBank/DDBJ databases">
        <title>Genome sequence of Lichtheimia ornata CBS 291.66.</title>
        <authorList>
            <person name="Mohabir J.T."/>
            <person name="Shea T.P."/>
            <person name="Kurbessoian T."/>
            <person name="Berby B."/>
            <person name="Fontaine J."/>
            <person name="Livny J."/>
            <person name="Gnirke A."/>
            <person name="Stajich J.E."/>
            <person name="Cuomo C.A."/>
        </authorList>
    </citation>
    <scope>NUCLEOTIDE SEQUENCE [LARGE SCALE GENOMIC DNA]</scope>
    <source>
        <strain evidence="5">CBS 291.66</strain>
    </source>
</reference>
<accession>A0AAD7UV79</accession>
<proteinExistence type="inferred from homology"/>
<dbReference type="InterPro" id="IPR002935">
    <property type="entry name" value="SAM_O-MeTrfase"/>
</dbReference>
<keyword evidence="1" id="KW-0489">Methyltransferase</keyword>
<dbReference type="Pfam" id="PF01596">
    <property type="entry name" value="Methyltransf_3"/>
    <property type="match status" value="1"/>
</dbReference>
<evidence type="ECO:0000256" key="1">
    <source>
        <dbReference type="ARBA" id="ARBA00022603"/>
    </source>
</evidence>
<protein>
    <recommendedName>
        <fullName evidence="7">O-methyltransferase</fullName>
    </recommendedName>
</protein>
<keyword evidence="3" id="KW-0949">S-adenosyl-L-methionine</keyword>
<organism evidence="5 6">
    <name type="scientific">Lichtheimia ornata</name>
    <dbReference type="NCBI Taxonomy" id="688661"/>
    <lineage>
        <taxon>Eukaryota</taxon>
        <taxon>Fungi</taxon>
        <taxon>Fungi incertae sedis</taxon>
        <taxon>Mucoromycota</taxon>
        <taxon>Mucoromycotina</taxon>
        <taxon>Mucoromycetes</taxon>
        <taxon>Mucorales</taxon>
        <taxon>Lichtheimiaceae</taxon>
        <taxon>Lichtheimia</taxon>
    </lineage>
</organism>
<evidence type="ECO:0000256" key="3">
    <source>
        <dbReference type="ARBA" id="ARBA00022691"/>
    </source>
</evidence>
<dbReference type="AlphaFoldDB" id="A0AAD7UV79"/>
<keyword evidence="2" id="KW-0808">Transferase</keyword>
<evidence type="ECO:0008006" key="7">
    <source>
        <dbReference type="Google" id="ProtNLM"/>
    </source>
</evidence>
<evidence type="ECO:0000313" key="6">
    <source>
        <dbReference type="Proteomes" id="UP001234581"/>
    </source>
</evidence>
<dbReference type="Gene3D" id="3.40.50.150">
    <property type="entry name" value="Vaccinia Virus protein VP39"/>
    <property type="match status" value="1"/>
</dbReference>
<dbReference type="InterPro" id="IPR050362">
    <property type="entry name" value="Cation-dep_OMT"/>
</dbReference>